<keyword evidence="2" id="KW-1185">Reference proteome</keyword>
<protein>
    <submittedName>
        <fullName evidence="1">Uncharacterized protein</fullName>
    </submittedName>
</protein>
<dbReference type="RefSeq" id="XP_045955856.1">
    <property type="nucleotide sequence ID" value="XM_046100318.1"/>
</dbReference>
<dbReference type="AlphaFoldDB" id="A0A9P8UG88"/>
<accession>A0A9P8UG88</accession>
<dbReference type="GeneID" id="70129210"/>
<gene>
    <name evidence="1" type="ORF">BKA67DRAFT_537444</name>
</gene>
<dbReference type="Proteomes" id="UP000758603">
    <property type="component" value="Unassembled WGS sequence"/>
</dbReference>
<dbReference type="EMBL" id="JAGPXC010000006">
    <property type="protein sequence ID" value="KAH6651578.1"/>
    <property type="molecule type" value="Genomic_DNA"/>
</dbReference>
<organism evidence="1 2">
    <name type="scientific">Truncatella angustata</name>
    <dbReference type="NCBI Taxonomy" id="152316"/>
    <lineage>
        <taxon>Eukaryota</taxon>
        <taxon>Fungi</taxon>
        <taxon>Dikarya</taxon>
        <taxon>Ascomycota</taxon>
        <taxon>Pezizomycotina</taxon>
        <taxon>Sordariomycetes</taxon>
        <taxon>Xylariomycetidae</taxon>
        <taxon>Amphisphaeriales</taxon>
        <taxon>Sporocadaceae</taxon>
        <taxon>Truncatella</taxon>
    </lineage>
</organism>
<reference evidence="1" key="1">
    <citation type="journal article" date="2021" name="Nat. Commun.">
        <title>Genetic determinants of endophytism in the Arabidopsis root mycobiome.</title>
        <authorList>
            <person name="Mesny F."/>
            <person name="Miyauchi S."/>
            <person name="Thiergart T."/>
            <person name="Pickel B."/>
            <person name="Atanasova L."/>
            <person name="Karlsson M."/>
            <person name="Huettel B."/>
            <person name="Barry K.W."/>
            <person name="Haridas S."/>
            <person name="Chen C."/>
            <person name="Bauer D."/>
            <person name="Andreopoulos W."/>
            <person name="Pangilinan J."/>
            <person name="LaButti K."/>
            <person name="Riley R."/>
            <person name="Lipzen A."/>
            <person name="Clum A."/>
            <person name="Drula E."/>
            <person name="Henrissat B."/>
            <person name="Kohler A."/>
            <person name="Grigoriev I.V."/>
            <person name="Martin F.M."/>
            <person name="Hacquard S."/>
        </authorList>
    </citation>
    <scope>NUCLEOTIDE SEQUENCE</scope>
    <source>
        <strain evidence="1">MPI-SDFR-AT-0073</strain>
    </source>
</reference>
<comment type="caution">
    <text evidence="1">The sequence shown here is derived from an EMBL/GenBank/DDBJ whole genome shotgun (WGS) entry which is preliminary data.</text>
</comment>
<evidence type="ECO:0000313" key="1">
    <source>
        <dbReference type="EMBL" id="KAH6651578.1"/>
    </source>
</evidence>
<proteinExistence type="predicted"/>
<evidence type="ECO:0000313" key="2">
    <source>
        <dbReference type="Proteomes" id="UP000758603"/>
    </source>
</evidence>
<sequence length="135" mass="15665">MDTPVVGPFGYWGERDGLNEYPWPSWMPLDVLSIPPMLEKDGRLAALITQNIYQMVCPSLSWCHPYRVWRDCYQPAVIRAGVVADDDWARRHVEALGSRSIEVQICMYLVEKTIHRRPGNPKEARVILNLELWDK</sequence>
<name>A0A9P8UG88_9PEZI</name>